<keyword evidence="9" id="KW-1185">Reference proteome</keyword>
<dbReference type="InterPro" id="IPR007848">
    <property type="entry name" value="Small_mtfrase_dom"/>
</dbReference>
<evidence type="ECO:0000256" key="1">
    <source>
        <dbReference type="ARBA" id="ARBA00022603"/>
    </source>
</evidence>
<dbReference type="Gene3D" id="3.40.50.150">
    <property type="entry name" value="Vaccinia Virus protein VP39"/>
    <property type="match status" value="1"/>
</dbReference>
<dbReference type="SUPFAM" id="SSF53335">
    <property type="entry name" value="S-adenosyl-L-methionine-dependent methyltransferases"/>
    <property type="match status" value="1"/>
</dbReference>
<dbReference type="PANTHER" id="PTHR18895:SF74">
    <property type="entry name" value="MTRF1L RELEASE FACTOR GLUTAMINE METHYLTRANSFERASE"/>
    <property type="match status" value="1"/>
</dbReference>
<feature type="binding site" evidence="5">
    <location>
        <position position="169"/>
    </location>
    <ligand>
        <name>S-adenosyl-L-methionine</name>
        <dbReference type="ChEBI" id="CHEBI:59789"/>
    </ligand>
</feature>
<evidence type="ECO:0000256" key="2">
    <source>
        <dbReference type="ARBA" id="ARBA00022679"/>
    </source>
</evidence>
<dbReference type="STRING" id="1173584.SAMN05444851_1625"/>
<keyword evidence="2 5" id="KW-0808">Transferase</keyword>
<protein>
    <recommendedName>
        <fullName evidence="5">Release factor glutamine methyltransferase</fullName>
        <shortName evidence="5">RF MTase</shortName>
        <ecNumber evidence="5">2.1.1.297</ecNumber>
    </recommendedName>
    <alternativeName>
        <fullName evidence="5">N5-glutamine methyltransferase PrmC</fullName>
    </alternativeName>
    <alternativeName>
        <fullName evidence="5">Protein-(glutamine-N5) MTase PrmC</fullName>
    </alternativeName>
    <alternativeName>
        <fullName evidence="5">Protein-glutamine N-methyltransferase PrmC</fullName>
    </alternativeName>
</protein>
<name>A0A1I0PGI1_9RHOB</name>
<dbReference type="InterPro" id="IPR019874">
    <property type="entry name" value="RF_methyltr_PrmC"/>
</dbReference>
<evidence type="ECO:0000313" key="8">
    <source>
        <dbReference type="EMBL" id="SEW13507.1"/>
    </source>
</evidence>
<dbReference type="Pfam" id="PF05175">
    <property type="entry name" value="MTS"/>
    <property type="match status" value="1"/>
</dbReference>
<feature type="domain" description="Release factor glutamine methyltransferase N-terminal" evidence="7">
    <location>
        <begin position="6"/>
        <end position="76"/>
    </location>
</feature>
<dbReference type="Pfam" id="PF17827">
    <property type="entry name" value="PrmC_N"/>
    <property type="match status" value="1"/>
</dbReference>
<comment type="function">
    <text evidence="5">Methylates the class 1 translation termination release factors RF1/PrfA and RF2/PrfB on the glutamine residue of the universally conserved GGQ motif.</text>
</comment>
<dbReference type="AlphaFoldDB" id="A0A1I0PGI1"/>
<evidence type="ECO:0000259" key="7">
    <source>
        <dbReference type="Pfam" id="PF17827"/>
    </source>
</evidence>
<dbReference type="CDD" id="cd02440">
    <property type="entry name" value="AdoMet_MTases"/>
    <property type="match status" value="1"/>
</dbReference>
<feature type="binding site" evidence="5">
    <location>
        <begin position="185"/>
        <end position="188"/>
    </location>
    <ligand>
        <name>substrate</name>
    </ligand>
</feature>
<dbReference type="OrthoDB" id="9800643at2"/>
<dbReference type="InterPro" id="IPR040758">
    <property type="entry name" value="PrmC_N"/>
</dbReference>
<feature type="binding site" evidence="5">
    <location>
        <begin position="117"/>
        <end position="121"/>
    </location>
    <ligand>
        <name>S-adenosyl-L-methionine</name>
        <dbReference type="ChEBI" id="CHEBI:59789"/>
    </ligand>
</feature>
<reference evidence="8 9" key="1">
    <citation type="submission" date="2016-10" db="EMBL/GenBank/DDBJ databases">
        <authorList>
            <person name="de Groot N.N."/>
        </authorList>
    </citation>
    <scope>NUCLEOTIDE SEQUENCE [LARGE SCALE GENOMIC DNA]</scope>
    <source>
        <strain evidence="8 9">DSM 29439</strain>
    </source>
</reference>
<dbReference type="InterPro" id="IPR050320">
    <property type="entry name" value="N5-glutamine_MTase"/>
</dbReference>
<keyword evidence="1 5" id="KW-0489">Methyltransferase</keyword>
<dbReference type="Gene3D" id="1.10.8.10">
    <property type="entry name" value="DNA helicase RuvA subunit, C-terminal domain"/>
    <property type="match status" value="1"/>
</dbReference>
<dbReference type="GO" id="GO:0102559">
    <property type="term" value="F:peptide chain release factor N(5)-glutamine methyltransferase activity"/>
    <property type="evidence" value="ECO:0007669"/>
    <property type="project" value="UniProtKB-EC"/>
</dbReference>
<sequence>MTSGAQLLGAATRTLRDAGVDDPVRDARVLLAHVLGVDRSRLTVVLPDKIADHEAAAYERAIAARAKRQPVAQITGTRAFYGRDFIVTGDVLDPRPDTELLIDTALSASFDTLLDLGTGTGCILLTLLAERPEAQGQGVDLSADALSIARSNAQVLQVADRAEFTEGSWFEMVDADKRFDLIVCNPPYISDDEMATLAPEVRDWEPHLALTPGGDGLAAYRQIISEAPQHLVPGGRLIVEIGAGQGAAVRNLFQRAGFVAIQLLKDLSQHDRVVIGNWTSTRNLSS</sequence>
<comment type="catalytic activity">
    <reaction evidence="4 5">
        <text>L-glutaminyl-[peptide chain release factor] + S-adenosyl-L-methionine = N(5)-methyl-L-glutaminyl-[peptide chain release factor] + S-adenosyl-L-homocysteine + H(+)</text>
        <dbReference type="Rhea" id="RHEA:42896"/>
        <dbReference type="Rhea" id="RHEA-COMP:10271"/>
        <dbReference type="Rhea" id="RHEA-COMP:10272"/>
        <dbReference type="ChEBI" id="CHEBI:15378"/>
        <dbReference type="ChEBI" id="CHEBI:30011"/>
        <dbReference type="ChEBI" id="CHEBI:57856"/>
        <dbReference type="ChEBI" id="CHEBI:59789"/>
        <dbReference type="ChEBI" id="CHEBI:61891"/>
        <dbReference type="EC" id="2.1.1.297"/>
    </reaction>
</comment>
<dbReference type="PANTHER" id="PTHR18895">
    <property type="entry name" value="HEMK METHYLTRANSFERASE"/>
    <property type="match status" value="1"/>
</dbReference>
<gene>
    <name evidence="5" type="primary">prmC</name>
    <name evidence="8" type="ORF">SAMN05444851_1625</name>
</gene>
<dbReference type="Proteomes" id="UP000199650">
    <property type="component" value="Unassembled WGS sequence"/>
</dbReference>
<dbReference type="FunFam" id="3.40.50.150:FF:000053">
    <property type="entry name" value="Release factor glutamine methyltransferase"/>
    <property type="match status" value="1"/>
</dbReference>
<comment type="similarity">
    <text evidence="5">Belongs to the protein N5-glutamine methyltransferase family. PrmC subfamily.</text>
</comment>
<feature type="binding site" evidence="5">
    <location>
        <position position="140"/>
    </location>
    <ligand>
        <name>S-adenosyl-L-methionine</name>
        <dbReference type="ChEBI" id="CHEBI:59789"/>
    </ligand>
</feature>
<evidence type="ECO:0000256" key="4">
    <source>
        <dbReference type="ARBA" id="ARBA00048391"/>
    </source>
</evidence>
<dbReference type="HAMAP" id="MF_02126">
    <property type="entry name" value="RF_methyltr_PrmC"/>
    <property type="match status" value="1"/>
</dbReference>
<feature type="binding site" evidence="5">
    <location>
        <position position="185"/>
    </location>
    <ligand>
        <name>S-adenosyl-L-methionine</name>
        <dbReference type="ChEBI" id="CHEBI:59789"/>
    </ligand>
</feature>
<evidence type="ECO:0000256" key="5">
    <source>
        <dbReference type="HAMAP-Rule" id="MF_02126"/>
    </source>
</evidence>
<dbReference type="PROSITE" id="PS00092">
    <property type="entry name" value="N6_MTASE"/>
    <property type="match status" value="1"/>
</dbReference>
<dbReference type="GO" id="GO:0003676">
    <property type="term" value="F:nucleic acid binding"/>
    <property type="evidence" value="ECO:0007669"/>
    <property type="project" value="InterPro"/>
</dbReference>
<proteinExistence type="inferred from homology"/>
<keyword evidence="3 5" id="KW-0949">S-adenosyl-L-methionine</keyword>
<dbReference type="GO" id="GO:0032259">
    <property type="term" value="P:methylation"/>
    <property type="evidence" value="ECO:0007669"/>
    <property type="project" value="UniProtKB-KW"/>
</dbReference>
<dbReference type="EMBL" id="FOJB01000001">
    <property type="protein sequence ID" value="SEW13507.1"/>
    <property type="molecule type" value="Genomic_DNA"/>
</dbReference>
<organism evidence="8 9">
    <name type="scientific">Aliiroseovarius sediminilitoris</name>
    <dbReference type="NCBI Taxonomy" id="1173584"/>
    <lineage>
        <taxon>Bacteria</taxon>
        <taxon>Pseudomonadati</taxon>
        <taxon>Pseudomonadota</taxon>
        <taxon>Alphaproteobacteria</taxon>
        <taxon>Rhodobacterales</taxon>
        <taxon>Paracoccaceae</taxon>
        <taxon>Aliiroseovarius</taxon>
    </lineage>
</organism>
<feature type="domain" description="Methyltransferase small" evidence="6">
    <location>
        <begin position="98"/>
        <end position="194"/>
    </location>
</feature>
<dbReference type="InterPro" id="IPR004556">
    <property type="entry name" value="HemK-like"/>
</dbReference>
<dbReference type="EC" id="2.1.1.297" evidence="5"/>
<dbReference type="NCBIfam" id="TIGR00536">
    <property type="entry name" value="hemK_fam"/>
    <property type="match status" value="1"/>
</dbReference>
<evidence type="ECO:0000259" key="6">
    <source>
        <dbReference type="Pfam" id="PF05175"/>
    </source>
</evidence>
<accession>A0A1I0PGI1</accession>
<evidence type="ECO:0000256" key="3">
    <source>
        <dbReference type="ARBA" id="ARBA00022691"/>
    </source>
</evidence>
<dbReference type="InterPro" id="IPR029063">
    <property type="entry name" value="SAM-dependent_MTases_sf"/>
</dbReference>
<dbReference type="NCBIfam" id="TIGR03534">
    <property type="entry name" value="RF_mod_PrmC"/>
    <property type="match status" value="1"/>
</dbReference>
<dbReference type="RefSeq" id="WP_091429754.1">
    <property type="nucleotide sequence ID" value="NZ_FOJB01000001.1"/>
</dbReference>
<dbReference type="InterPro" id="IPR002052">
    <property type="entry name" value="DNA_methylase_N6_adenine_CS"/>
</dbReference>
<evidence type="ECO:0000313" key="9">
    <source>
        <dbReference type="Proteomes" id="UP000199650"/>
    </source>
</evidence>